<feature type="domain" description="Large ribosomal subunit protein uL15/eL18" evidence="5">
    <location>
        <begin position="9"/>
        <end position="77"/>
    </location>
</feature>
<dbReference type="PANTHER" id="PTHR10934">
    <property type="entry name" value="60S RIBOSOMAL PROTEIN L18"/>
    <property type="match status" value="1"/>
</dbReference>
<evidence type="ECO:0000313" key="6">
    <source>
        <dbReference type="EMBL" id="CAF2953639.1"/>
    </source>
</evidence>
<proteinExistence type="predicted"/>
<dbReference type="Pfam" id="PF17135">
    <property type="entry name" value="Ribosomal_L18"/>
    <property type="match status" value="1"/>
</dbReference>
<gene>
    <name evidence="6" type="ORF">LSAA_9628</name>
</gene>
<dbReference type="PANTHER" id="PTHR10934:SF2">
    <property type="entry name" value="LARGE RIBOSOMAL SUBUNIT PROTEIN EL18"/>
    <property type="match status" value="1"/>
</dbReference>
<dbReference type="AlphaFoldDB" id="A0A7R8CWM5"/>
<evidence type="ECO:0000313" key="7">
    <source>
        <dbReference type="Proteomes" id="UP000675881"/>
    </source>
</evidence>
<dbReference type="InterPro" id="IPR000039">
    <property type="entry name" value="Ribosomal_eL18"/>
</dbReference>
<evidence type="ECO:0000256" key="1">
    <source>
        <dbReference type="ARBA" id="ARBA00022980"/>
    </source>
</evidence>
<evidence type="ECO:0000256" key="4">
    <source>
        <dbReference type="ARBA" id="ARBA00035323"/>
    </source>
</evidence>
<dbReference type="GO" id="GO:0022625">
    <property type="term" value="C:cytosolic large ribosomal subunit"/>
    <property type="evidence" value="ECO:0007669"/>
    <property type="project" value="TreeGrafter"/>
</dbReference>
<name>A0A7R8CWM5_LEPSM</name>
<sequence>MGLDIWYNKVRERILKDSGKILTFDQLVILAPLEKDSVLVQGHQKACEPNGHVGSSDVPVSHYKPFFLSKGRKLELAIVQLNVLGGKPGGRSCLRVEKRVPFWSVEEFTRDYITTIFVQQIYKVQHSRVVRTQKLNVYNYVTPMLIAPWGSSSSKARGEALEEVVEEFKLSIQYIGTTSTFQPDRGSTHIDIRIDLLNPVTSILEISSTAWTVAIQEMLDLIAPLKLARRSRPVSWWNKDSSLLEPIYITSYSVLVEEKVLNASRML</sequence>
<dbReference type="Gene3D" id="3.100.10.10">
    <property type="match status" value="1"/>
</dbReference>
<dbReference type="Proteomes" id="UP000675881">
    <property type="component" value="Chromosome 5"/>
</dbReference>
<keyword evidence="2" id="KW-0687">Ribonucleoprotein</keyword>
<dbReference type="EMBL" id="HG994584">
    <property type="protein sequence ID" value="CAF2953639.1"/>
    <property type="molecule type" value="Genomic_DNA"/>
</dbReference>
<dbReference type="GO" id="GO:0003723">
    <property type="term" value="F:RNA binding"/>
    <property type="evidence" value="ECO:0007669"/>
    <property type="project" value="TreeGrafter"/>
</dbReference>
<evidence type="ECO:0000256" key="3">
    <source>
        <dbReference type="ARBA" id="ARBA00035218"/>
    </source>
</evidence>
<protein>
    <recommendedName>
        <fullName evidence="3">Large ribosomal subunit protein eL18</fullName>
    </recommendedName>
    <alternativeName>
        <fullName evidence="4">60S ribosomal protein L18</fullName>
    </alternativeName>
</protein>
<dbReference type="GO" id="GO:0006412">
    <property type="term" value="P:translation"/>
    <property type="evidence" value="ECO:0007669"/>
    <property type="project" value="InterPro"/>
</dbReference>
<organism evidence="6 7">
    <name type="scientific">Lepeophtheirus salmonis</name>
    <name type="common">Salmon louse</name>
    <name type="synonym">Caligus salmonis</name>
    <dbReference type="NCBI Taxonomy" id="72036"/>
    <lineage>
        <taxon>Eukaryota</taxon>
        <taxon>Metazoa</taxon>
        <taxon>Ecdysozoa</taxon>
        <taxon>Arthropoda</taxon>
        <taxon>Crustacea</taxon>
        <taxon>Multicrustacea</taxon>
        <taxon>Hexanauplia</taxon>
        <taxon>Copepoda</taxon>
        <taxon>Siphonostomatoida</taxon>
        <taxon>Caligidae</taxon>
        <taxon>Lepeophtheirus</taxon>
    </lineage>
</organism>
<evidence type="ECO:0000259" key="5">
    <source>
        <dbReference type="Pfam" id="PF17135"/>
    </source>
</evidence>
<evidence type="ECO:0000256" key="2">
    <source>
        <dbReference type="ARBA" id="ARBA00023274"/>
    </source>
</evidence>
<dbReference type="GO" id="GO:0003735">
    <property type="term" value="F:structural constituent of ribosome"/>
    <property type="evidence" value="ECO:0007669"/>
    <property type="project" value="InterPro"/>
</dbReference>
<dbReference type="InterPro" id="IPR021131">
    <property type="entry name" value="Ribosomal_uL15/eL18"/>
</dbReference>
<reference evidence="6" key="1">
    <citation type="submission" date="2021-02" db="EMBL/GenBank/DDBJ databases">
        <authorList>
            <person name="Bekaert M."/>
        </authorList>
    </citation>
    <scope>NUCLEOTIDE SEQUENCE</scope>
    <source>
        <strain evidence="6">IoA-00</strain>
    </source>
</reference>
<dbReference type="OrthoDB" id="6353017at2759"/>
<keyword evidence="1" id="KW-0689">Ribosomal protein</keyword>
<keyword evidence="7" id="KW-1185">Reference proteome</keyword>
<accession>A0A7R8CWM5</accession>